<evidence type="ECO:0000313" key="1">
    <source>
        <dbReference type="EMBL" id="JAA65727.1"/>
    </source>
</evidence>
<proteinExistence type="evidence at transcript level"/>
<organism evidence="1">
    <name type="scientific">Ixodes ricinus</name>
    <name type="common">Common tick</name>
    <name type="synonym">Acarus ricinus</name>
    <dbReference type="NCBI Taxonomy" id="34613"/>
    <lineage>
        <taxon>Eukaryota</taxon>
        <taxon>Metazoa</taxon>
        <taxon>Ecdysozoa</taxon>
        <taxon>Arthropoda</taxon>
        <taxon>Chelicerata</taxon>
        <taxon>Arachnida</taxon>
        <taxon>Acari</taxon>
        <taxon>Parasitiformes</taxon>
        <taxon>Ixodida</taxon>
        <taxon>Ixodoidea</taxon>
        <taxon>Ixodidae</taxon>
        <taxon>Ixodinae</taxon>
        <taxon>Ixodes</taxon>
    </lineage>
</organism>
<protein>
    <submittedName>
        <fullName evidence="1">Putative secreted protein</fullName>
    </submittedName>
</protein>
<dbReference type="EMBL" id="GADI01008081">
    <property type="protein sequence ID" value="JAA65727.1"/>
    <property type="molecule type" value="mRNA"/>
</dbReference>
<name>A0A0K8R3L1_IXORI</name>
<sequence>MTVFTEMSMAHVVTVMLVTTAFFTYANGYCNDLNYFRARQECQNQFEMQMHRAMNVHDSYSTTRHIVCCAYLRATRCVHELSQKEQCIDDSSHKMLTHFRQKSQGKDCDRSSSALQSDQLRDWRTLKNHRNN</sequence>
<accession>A0A0K8R3L1</accession>
<reference evidence="1" key="1">
    <citation type="submission" date="2012-12" db="EMBL/GenBank/DDBJ databases">
        <title>Identification and characterization of a phenylalanine ammonia-lyase gene family in Isatis indigotica Fort.</title>
        <authorList>
            <person name="Liu Q."/>
            <person name="Chen J."/>
            <person name="Zhou X."/>
            <person name="Di P."/>
            <person name="Xiao Y."/>
            <person name="Xuan H."/>
            <person name="Zhang L."/>
            <person name="Chen W."/>
        </authorList>
    </citation>
    <scope>NUCLEOTIDE SEQUENCE</scope>
    <source>
        <tissue evidence="1">Salivary gland</tissue>
    </source>
</reference>
<dbReference type="AlphaFoldDB" id="A0A0K8R3L1"/>